<dbReference type="Proteomes" id="UP000002051">
    <property type="component" value="Unassembled WGS sequence"/>
</dbReference>
<dbReference type="InterPro" id="IPR029021">
    <property type="entry name" value="Prot-tyrosine_phosphatase-like"/>
</dbReference>
<evidence type="ECO:0000256" key="11">
    <source>
        <dbReference type="SAM" id="MobiDB-lite"/>
    </source>
</evidence>
<evidence type="ECO:0000256" key="8">
    <source>
        <dbReference type="ARBA" id="ARBA00023042"/>
    </source>
</evidence>
<keyword evidence="16" id="KW-1185">Reference proteome</keyword>
<sequence length="1678" mass="191493">MRQNGEDARRDLKRKLPQMDRGQERRPYNYNTNSTTYDRNALPPGWLGCPAHGQELGCIIPSKVPLGESFNDHIPNNKYTPKQAILQQRALGRELGLVIDLTNTTRYYPLSDWRKERIQHVKIRCQGRDSVPDDESVQKFCNEVLDFRSRRPNAEKYILVHCTHGHNRTGYMIVHFLVRTESISVTEAIHKFSQARPPGIYKQDYIDSLYMFFNERKPESLVCPQTPEWKSLPDPDFHGVSVSATDNYADILQEENIVRNEVMTNDDVLGDPIPSNQLRAMREVCYQLLKLGTGGKGLHFPGSHPVSLNRENLQLLRQRYYYATWKADGTRYMMLITGDGCYLIDRKFLFQRISMRFPCRYSKGGTPERNHHYTLLDGEMIIDTDPHTHKQERRYLIYDLIAINQVSLTQMPFYERWKLLEKEVIEPRNMEREALSKSASPYYIYDLEPFGVRRKGFWLLSTVSKLLHKFIPGLSHSSDGLVFQGWDDPYVPRTHEGLLKWKYPEMNSVDFHFEVGAGNRPLLFLFEHGKKKLMEGNTVIFKDAEDISFYSGRIIECYWDAAEHHWVCMRIRTDKATPNEFITYKKVMRSIKDNITEEVLLNEISEIIRLPLYADRIDRDIKAHQHMVSSRRKSRICVKNIPKHVREDGLRKEFSKKGEITDVKVAHKLGDANLPRPWSRHSRKKDTKAFTPDVNNCARAKGHEDNSMDIDDLKLREFLQVMQSRATSKLWANETSVASNDGSNQATLNKKTERTSVANHPILSDSQLDELPNNPKSNKKRELKPDGVIPDMDYFKSKVTTEWSDSESSDDDNSDDNSDSASSDDDDKDKHSHATEHKENRGNNPFERTPRSGAQELDLEDQENTVGKDVANDKSQVNSTEEEGQLSNPEDKKGVSEPCRLFVRNLPYSTTEEELEEHFSQFGSVSQVHLVVDKDTKRSKGRAFIHFSVPEFAARALEESDNSIFQGRLLHVIAAIPIHSNNEENKNQGSKTLKQRRVEERKAAEAKGDTRAWNSLFMRPDTIAENASRKYGVSKSDFLDPEADDLASRHSLAQTQVIFETKNAFKKAGVNVESLEELVNCKVDGVKRSNHVLLAKNLPYGATENELAKMFGKFGSLDKIILPSTKTLALVIFLEPAEAKAAFRGLAYKRYNEAPLYLEWAPSDILTSKSTSINNEVNSGIGGKDVKRVILEKDVERISDADIDPDRIEVWPIFTILLLYEEELEEHFSQFGSVSQVHLVVDKDTKRSKGRAFIHFSVPEFAARALEESDNSIFQGRLLHVIAAIPIHSNNEENKNQGSKTLKQRRVEERKAAEAKGDTRAWNSLFMRPDTIAENASRKYGVSKSDFLDPEADDLASRHSLAQTQVIFETKNAFKKAGVNVESLEELVNCKVDGVKRSNHVLLAKNLPYGATENELAKMFGKFGSLDKIILPSTKTLALVIFLEPAEAKAAFRGLAYKRYNEAPLYLEWAPSDILTSKSTSINNEVNSGIGGKDVKRVILEKDVERISDADIDPDRIEARSLFVKNLNFKTTDEGLREHIREHMKEGRILSVKVKKKHLKNGKNVSMGFGFVEFDSTETATSVCNDLQIKSLRLPMKFGNHRGFAFVEYVTQQEAQNALTALSSTHLYGRHLVIESANVRETLEEKRARTAAQLNEHSGFQDTKISKKRKAITHQYVR</sequence>
<dbReference type="SUPFAM" id="SSF56091">
    <property type="entry name" value="DNA ligase/mRNA capping enzyme, catalytic domain"/>
    <property type="match status" value="1"/>
</dbReference>
<dbReference type="SUPFAM" id="SSF52799">
    <property type="entry name" value="(Phosphotyrosine protein) phosphatases II"/>
    <property type="match status" value="1"/>
</dbReference>
<feature type="compositionally biased region" description="Basic and acidic residues" evidence="11">
    <location>
        <begin position="828"/>
        <end position="841"/>
    </location>
</feature>
<dbReference type="CDD" id="cd14502">
    <property type="entry name" value="RNA_5'-triphosphatase"/>
    <property type="match status" value="1"/>
</dbReference>
<feature type="region of interest" description="Disordered" evidence="11">
    <location>
        <begin position="734"/>
        <end position="895"/>
    </location>
</feature>
<dbReference type="GO" id="GO:0004721">
    <property type="term" value="F:phosphoprotein phosphatase activity"/>
    <property type="evidence" value="ECO:0007669"/>
    <property type="project" value="UniProtKB-KW"/>
</dbReference>
<protein>
    <recommendedName>
        <fullName evidence="1">mRNA guanylyltransferase</fullName>
        <ecNumber evidence="1">2.7.7.50</ecNumber>
    </recommendedName>
</protein>
<dbReference type="PANTHER" id="PTHR10367:SF23">
    <property type="entry name" value="MRNA GUANYLYLTRANSFERASE"/>
    <property type="match status" value="1"/>
</dbReference>
<dbReference type="SUPFAM" id="SSF54928">
    <property type="entry name" value="RNA-binding domain, RBD"/>
    <property type="match status" value="6"/>
</dbReference>
<evidence type="ECO:0000313" key="15">
    <source>
        <dbReference type="EnsemblPlants" id="KEH23737"/>
    </source>
</evidence>
<feature type="region of interest" description="Disordered" evidence="11">
    <location>
        <begin position="1"/>
        <end position="36"/>
    </location>
</feature>
<feature type="compositionally biased region" description="Basic residues" evidence="11">
    <location>
        <begin position="1666"/>
        <end position="1678"/>
    </location>
</feature>
<dbReference type="PROSITE" id="PS00383">
    <property type="entry name" value="TYR_PHOSPHATASE_1"/>
    <property type="match status" value="1"/>
</dbReference>
<accession>A0A072U208</accession>
<evidence type="ECO:0000256" key="3">
    <source>
        <dbReference type="ARBA" id="ARBA00022679"/>
    </source>
</evidence>
<feature type="compositionally biased region" description="Basic and acidic residues" evidence="11">
    <location>
        <begin position="1305"/>
        <end position="1315"/>
    </location>
</feature>
<reference evidence="14 16" key="2">
    <citation type="journal article" date="2014" name="BMC Genomics">
        <title>An improved genome release (version Mt4.0) for the model legume Medicago truncatula.</title>
        <authorList>
            <person name="Tang H."/>
            <person name="Krishnakumar V."/>
            <person name="Bidwell S."/>
            <person name="Rosen B."/>
            <person name="Chan A."/>
            <person name="Zhou S."/>
            <person name="Gentzbittel L."/>
            <person name="Childs K.L."/>
            <person name="Yandell M."/>
            <person name="Gundlach H."/>
            <person name="Mayer K.F."/>
            <person name="Schwartz D.C."/>
            <person name="Town C.D."/>
        </authorList>
    </citation>
    <scope>GENOME REANNOTATION</scope>
    <source>
        <strain evidence="14">A17</strain>
        <strain evidence="15 16">cv. Jemalong A17</strain>
    </source>
</reference>
<dbReference type="EC" id="2.7.7.50" evidence="1"/>
<evidence type="ECO:0000256" key="9">
    <source>
        <dbReference type="ARBA" id="ARBA00023134"/>
    </source>
</evidence>
<dbReference type="InterPro" id="IPR012340">
    <property type="entry name" value="NA-bd_OB-fold"/>
</dbReference>
<evidence type="ECO:0000256" key="6">
    <source>
        <dbReference type="ARBA" id="ARBA00022801"/>
    </source>
</evidence>
<feature type="domain" description="RRM" evidence="13">
    <location>
        <begin position="1520"/>
        <end position="1639"/>
    </location>
</feature>
<feature type="compositionally biased region" description="Polar residues" evidence="11">
    <location>
        <begin position="1654"/>
        <end position="1663"/>
    </location>
</feature>
<evidence type="ECO:0000259" key="12">
    <source>
        <dbReference type="PROSITE" id="PS50056"/>
    </source>
</evidence>
<feature type="compositionally biased region" description="Basic and acidic residues" evidence="11">
    <location>
        <begin position="996"/>
        <end position="1006"/>
    </location>
</feature>
<dbReference type="InterPro" id="IPR013846">
    <property type="entry name" value="mRNA_cap_enzyme_C"/>
</dbReference>
<dbReference type="InterPro" id="IPR035979">
    <property type="entry name" value="RBD_domain_sf"/>
</dbReference>
<reference evidence="14 16" key="1">
    <citation type="journal article" date="2011" name="Nature">
        <title>The Medicago genome provides insight into the evolution of rhizobial symbioses.</title>
        <authorList>
            <person name="Young N.D."/>
            <person name="Debelle F."/>
            <person name="Oldroyd G.E."/>
            <person name="Geurts R."/>
            <person name="Cannon S.B."/>
            <person name="Udvardi M.K."/>
            <person name="Benedito V.A."/>
            <person name="Mayer K.F."/>
            <person name="Gouzy J."/>
            <person name="Schoof H."/>
            <person name="Van de Peer Y."/>
            <person name="Proost S."/>
            <person name="Cook D.R."/>
            <person name="Meyers B.C."/>
            <person name="Spannagl M."/>
            <person name="Cheung F."/>
            <person name="De Mita S."/>
            <person name="Krishnakumar V."/>
            <person name="Gundlach H."/>
            <person name="Zhou S."/>
            <person name="Mudge J."/>
            <person name="Bharti A.K."/>
            <person name="Murray J.D."/>
            <person name="Naoumkina M.A."/>
            <person name="Rosen B."/>
            <person name="Silverstein K.A."/>
            <person name="Tang H."/>
            <person name="Rombauts S."/>
            <person name="Zhao P.X."/>
            <person name="Zhou P."/>
            <person name="Barbe V."/>
            <person name="Bardou P."/>
            <person name="Bechner M."/>
            <person name="Bellec A."/>
            <person name="Berger A."/>
            <person name="Berges H."/>
            <person name="Bidwell S."/>
            <person name="Bisseling T."/>
            <person name="Choisne N."/>
            <person name="Couloux A."/>
            <person name="Denny R."/>
            <person name="Deshpande S."/>
            <person name="Dai X."/>
            <person name="Doyle J.J."/>
            <person name="Dudez A.M."/>
            <person name="Farmer A.D."/>
            <person name="Fouteau S."/>
            <person name="Franken C."/>
            <person name="Gibelin C."/>
            <person name="Gish J."/>
            <person name="Goldstein S."/>
            <person name="Gonzalez A.J."/>
            <person name="Green P.J."/>
            <person name="Hallab A."/>
            <person name="Hartog M."/>
            <person name="Hua A."/>
            <person name="Humphray S.J."/>
            <person name="Jeong D.H."/>
            <person name="Jing Y."/>
            <person name="Jocker A."/>
            <person name="Kenton S.M."/>
            <person name="Kim D.J."/>
            <person name="Klee K."/>
            <person name="Lai H."/>
            <person name="Lang C."/>
            <person name="Lin S."/>
            <person name="Macmil S.L."/>
            <person name="Magdelenat G."/>
            <person name="Matthews L."/>
            <person name="McCorrison J."/>
            <person name="Monaghan E.L."/>
            <person name="Mun J.H."/>
            <person name="Najar F.Z."/>
            <person name="Nicholson C."/>
            <person name="Noirot C."/>
            <person name="O'Bleness M."/>
            <person name="Paule C.R."/>
            <person name="Poulain J."/>
            <person name="Prion F."/>
            <person name="Qin B."/>
            <person name="Qu C."/>
            <person name="Retzel E.F."/>
            <person name="Riddle C."/>
            <person name="Sallet E."/>
            <person name="Samain S."/>
            <person name="Samson N."/>
            <person name="Sanders I."/>
            <person name="Saurat O."/>
            <person name="Scarpelli C."/>
            <person name="Schiex T."/>
            <person name="Segurens B."/>
            <person name="Severin A.J."/>
            <person name="Sherrier D.J."/>
            <person name="Shi R."/>
            <person name="Sims S."/>
            <person name="Singer S.R."/>
            <person name="Sinharoy S."/>
            <person name="Sterck L."/>
            <person name="Viollet A."/>
            <person name="Wang B.B."/>
            <person name="Wang K."/>
            <person name="Wang M."/>
            <person name="Wang X."/>
            <person name="Warfsmann J."/>
            <person name="Weissenbach J."/>
            <person name="White D.D."/>
            <person name="White J.D."/>
            <person name="Wiley G.B."/>
            <person name="Wincker P."/>
            <person name="Xing Y."/>
            <person name="Yang L."/>
            <person name="Yao Z."/>
            <person name="Ying F."/>
            <person name="Zhai J."/>
            <person name="Zhou L."/>
            <person name="Zuber A."/>
            <person name="Denarie J."/>
            <person name="Dixon R.A."/>
            <person name="May G.D."/>
            <person name="Schwartz D.C."/>
            <person name="Rogers J."/>
            <person name="Quetier F."/>
            <person name="Town C.D."/>
            <person name="Roe B.A."/>
        </authorList>
    </citation>
    <scope>NUCLEOTIDE SEQUENCE [LARGE SCALE GENOMIC DNA]</scope>
    <source>
        <strain evidence="14">A17</strain>
        <strain evidence="15 16">cv. Jemalong A17</strain>
    </source>
</reference>
<dbReference type="CDD" id="cd07895">
    <property type="entry name" value="Adenylation_mRNA_capping"/>
    <property type="match status" value="1"/>
</dbReference>
<dbReference type="PROSITE" id="PS50102">
    <property type="entry name" value="RRM"/>
    <property type="match status" value="5"/>
</dbReference>
<dbReference type="HOGENOM" id="CLU_241587_0_0_1"/>
<feature type="domain" description="RRM" evidence="13">
    <location>
        <begin position="1091"/>
        <end position="1163"/>
    </location>
</feature>
<keyword evidence="6" id="KW-0378">Hydrolase</keyword>
<dbReference type="PROSITE" id="PS50056">
    <property type="entry name" value="TYR_PHOSPHATASE_2"/>
    <property type="match status" value="1"/>
</dbReference>
<evidence type="ECO:0000313" key="16">
    <source>
        <dbReference type="Proteomes" id="UP000002051"/>
    </source>
</evidence>
<reference evidence="15" key="3">
    <citation type="submission" date="2015-04" db="UniProtKB">
        <authorList>
            <consortium name="EnsemblPlants"/>
        </authorList>
    </citation>
    <scope>IDENTIFICATION</scope>
    <source>
        <strain evidence="15">cv. Jemalong A17</strain>
    </source>
</reference>
<organism evidence="14 16">
    <name type="scientific">Medicago truncatula</name>
    <name type="common">Barrel medic</name>
    <name type="synonym">Medicago tribuloides</name>
    <dbReference type="NCBI Taxonomy" id="3880"/>
    <lineage>
        <taxon>Eukaryota</taxon>
        <taxon>Viridiplantae</taxon>
        <taxon>Streptophyta</taxon>
        <taxon>Embryophyta</taxon>
        <taxon>Tracheophyta</taxon>
        <taxon>Spermatophyta</taxon>
        <taxon>Magnoliopsida</taxon>
        <taxon>eudicotyledons</taxon>
        <taxon>Gunneridae</taxon>
        <taxon>Pentapetalae</taxon>
        <taxon>rosids</taxon>
        <taxon>fabids</taxon>
        <taxon>Fabales</taxon>
        <taxon>Fabaceae</taxon>
        <taxon>Papilionoideae</taxon>
        <taxon>50 kb inversion clade</taxon>
        <taxon>NPAAA clade</taxon>
        <taxon>Hologalegina</taxon>
        <taxon>IRL clade</taxon>
        <taxon>Trifolieae</taxon>
        <taxon>Medicago</taxon>
    </lineage>
</organism>
<evidence type="ECO:0000256" key="4">
    <source>
        <dbReference type="ARBA" id="ARBA00022695"/>
    </source>
</evidence>
<evidence type="ECO:0000256" key="7">
    <source>
        <dbReference type="ARBA" id="ARBA00022912"/>
    </source>
</evidence>
<name>A0A072U208_MEDTR</name>
<proteinExistence type="predicted"/>
<dbReference type="Pfam" id="PF03919">
    <property type="entry name" value="mRNA_cap_C"/>
    <property type="match status" value="1"/>
</dbReference>
<dbReference type="InterPro" id="IPR001339">
    <property type="entry name" value="mRNA_cap_enzyme_adenylation"/>
</dbReference>
<dbReference type="Gene3D" id="3.90.190.10">
    <property type="entry name" value="Protein tyrosine phosphatase superfamily"/>
    <property type="match status" value="1"/>
</dbReference>
<evidence type="ECO:0000256" key="2">
    <source>
        <dbReference type="ARBA" id="ARBA00022664"/>
    </source>
</evidence>
<feature type="domain" description="RRM" evidence="13">
    <location>
        <begin position="1206"/>
        <end position="1286"/>
    </location>
</feature>
<dbReference type="GO" id="GO:0005524">
    <property type="term" value="F:ATP binding"/>
    <property type="evidence" value="ECO:0007669"/>
    <property type="project" value="InterPro"/>
</dbReference>
<feature type="region of interest" description="Disordered" evidence="11">
    <location>
        <begin position="1654"/>
        <end position="1678"/>
    </location>
</feature>
<keyword evidence="2" id="KW-0507">mRNA processing</keyword>
<evidence type="ECO:0000313" key="14">
    <source>
        <dbReference type="EMBL" id="KEH23737.1"/>
    </source>
</evidence>
<dbReference type="SMART" id="SM00195">
    <property type="entry name" value="DSPc"/>
    <property type="match status" value="1"/>
</dbReference>
<dbReference type="InterPro" id="IPR016130">
    <property type="entry name" value="Tyr_Pase_AS"/>
</dbReference>
<dbReference type="FunFam" id="3.90.190.10:FF:000055">
    <property type="entry name" value="mRNA capping enzyme family protein"/>
    <property type="match status" value="1"/>
</dbReference>
<keyword evidence="4" id="KW-0548">Nucleotidyltransferase</keyword>
<keyword evidence="7" id="KW-0904">Protein phosphatase</keyword>
<dbReference type="CDD" id="cd12316">
    <property type="entry name" value="RRM3_RBM19_RRM2_MRD1"/>
    <property type="match status" value="1"/>
</dbReference>
<dbReference type="STRING" id="3880.A0A072U208"/>
<dbReference type="GO" id="GO:0003723">
    <property type="term" value="F:RNA binding"/>
    <property type="evidence" value="ECO:0007669"/>
    <property type="project" value="UniProtKB-UniRule"/>
</dbReference>
<feature type="domain" description="RRM" evidence="13">
    <location>
        <begin position="1400"/>
        <end position="1472"/>
    </location>
</feature>
<evidence type="ECO:0000256" key="1">
    <source>
        <dbReference type="ARBA" id="ARBA00012475"/>
    </source>
</evidence>
<dbReference type="Gene3D" id="2.40.50.140">
    <property type="entry name" value="Nucleic acid-binding proteins"/>
    <property type="match status" value="1"/>
</dbReference>
<dbReference type="GO" id="GO:0005525">
    <property type="term" value="F:GTP binding"/>
    <property type="evidence" value="ECO:0007669"/>
    <property type="project" value="UniProtKB-KW"/>
</dbReference>
<dbReference type="FunFam" id="3.30.70.330:FF:000442">
    <property type="entry name" value="Multiple RNA-binding domain-containing protein 1"/>
    <property type="match status" value="2"/>
</dbReference>
<dbReference type="PANTHER" id="PTHR10367">
    <property type="entry name" value="MRNA-CAPPING ENZYME"/>
    <property type="match status" value="1"/>
</dbReference>
<keyword evidence="5" id="KW-0547">Nucleotide-binding</keyword>
<dbReference type="Gene3D" id="3.30.470.30">
    <property type="entry name" value="DNA ligase/mRNA capping enzyme"/>
    <property type="match status" value="1"/>
</dbReference>
<feature type="compositionally biased region" description="Basic and acidic residues" evidence="11">
    <location>
        <begin position="17"/>
        <end position="27"/>
    </location>
</feature>
<evidence type="ECO:0000256" key="5">
    <source>
        <dbReference type="ARBA" id="ARBA00022741"/>
    </source>
</evidence>
<dbReference type="InterPro" id="IPR000504">
    <property type="entry name" value="RRM_dom"/>
</dbReference>
<dbReference type="InterPro" id="IPR000340">
    <property type="entry name" value="Dual-sp_phosphatase_cat-dom"/>
</dbReference>
<dbReference type="SMART" id="SM00361">
    <property type="entry name" value="RRM_1"/>
    <property type="match status" value="2"/>
</dbReference>
<gene>
    <name evidence="14" type="ordered locus">MTR_7g094670</name>
</gene>
<feature type="region of interest" description="Disordered" evidence="11">
    <location>
        <begin position="1292"/>
        <end position="1315"/>
    </location>
</feature>
<dbReference type="Gene3D" id="3.30.70.330">
    <property type="match status" value="7"/>
</dbReference>
<evidence type="ECO:0000256" key="10">
    <source>
        <dbReference type="PROSITE-ProRule" id="PRU00176"/>
    </source>
</evidence>
<dbReference type="CDD" id="cd12317">
    <property type="entry name" value="RRM4_RBM19_RRM3_MRD1"/>
    <property type="match status" value="2"/>
</dbReference>
<feature type="compositionally biased region" description="Polar residues" evidence="11">
    <location>
        <begin position="734"/>
        <end position="749"/>
    </location>
</feature>
<feature type="compositionally biased region" description="Basic and acidic residues" evidence="11">
    <location>
        <begin position="1"/>
        <end position="10"/>
    </location>
</feature>
<dbReference type="InterPro" id="IPR051029">
    <property type="entry name" value="mRNA_Capping_Enz/RNA_Phosphat"/>
</dbReference>
<dbReference type="InterPro" id="IPR003954">
    <property type="entry name" value="RRM_euk-type"/>
</dbReference>
<dbReference type="GO" id="GO:0004484">
    <property type="term" value="F:mRNA guanylyltransferase activity"/>
    <property type="evidence" value="ECO:0000318"/>
    <property type="project" value="GO_Central"/>
</dbReference>
<evidence type="ECO:0000259" key="13">
    <source>
        <dbReference type="PROSITE" id="PS50102"/>
    </source>
</evidence>
<dbReference type="FunFam" id="2.40.50.140:FF:000188">
    <property type="entry name" value="mRNA capping enzyme family protein"/>
    <property type="match status" value="1"/>
</dbReference>
<dbReference type="SMART" id="SM00360">
    <property type="entry name" value="RRM"/>
    <property type="match status" value="6"/>
</dbReference>
<keyword evidence="10" id="KW-0694">RNA-binding</keyword>
<dbReference type="InterPro" id="IPR020422">
    <property type="entry name" value="TYR_PHOSPHATASE_DUAL_dom"/>
</dbReference>
<feature type="compositionally biased region" description="Acidic residues" evidence="11">
    <location>
        <begin position="804"/>
        <end position="827"/>
    </location>
</feature>
<dbReference type="EMBL" id="CM001223">
    <property type="protein sequence ID" value="KEH23737.1"/>
    <property type="molecule type" value="Genomic_DNA"/>
</dbReference>
<dbReference type="InterPro" id="IPR012677">
    <property type="entry name" value="Nucleotide-bd_a/b_plait_sf"/>
</dbReference>
<feature type="domain" description="RRM" evidence="13">
    <location>
        <begin position="899"/>
        <end position="977"/>
    </location>
</feature>
<dbReference type="Pfam" id="PF01331">
    <property type="entry name" value="mRNA_cap_enzyme"/>
    <property type="match status" value="1"/>
</dbReference>
<dbReference type="SUPFAM" id="SSF50249">
    <property type="entry name" value="Nucleic acid-binding proteins"/>
    <property type="match status" value="1"/>
</dbReference>
<keyword evidence="8" id="KW-0506">mRNA capping</keyword>
<keyword evidence="3" id="KW-0808">Transferase</keyword>
<dbReference type="EnsemblPlants" id="KEH23737">
    <property type="protein sequence ID" value="KEH23737"/>
    <property type="gene ID" value="MTR_7g094670"/>
</dbReference>
<dbReference type="Pfam" id="PF00076">
    <property type="entry name" value="RRM_1"/>
    <property type="match status" value="6"/>
</dbReference>
<dbReference type="InterPro" id="IPR000387">
    <property type="entry name" value="Tyr_Pase_dom"/>
</dbReference>
<dbReference type="FunFam" id="3.30.470.30:FF:000005">
    <property type="entry name" value="mRNA capping enzyme, putative"/>
    <property type="match status" value="1"/>
</dbReference>
<keyword evidence="9" id="KW-0342">GTP-binding</keyword>
<feature type="region of interest" description="Disordered" evidence="11">
    <location>
        <begin position="982"/>
        <end position="1006"/>
    </location>
</feature>
<feature type="domain" description="Tyrosine specific protein phosphatases" evidence="12">
    <location>
        <begin position="138"/>
        <end position="207"/>
    </location>
</feature>
<dbReference type="Pfam" id="PF00782">
    <property type="entry name" value="DSPc"/>
    <property type="match status" value="1"/>
</dbReference>
<dbReference type="GO" id="GO:0006370">
    <property type="term" value="P:7-methylguanosine mRNA capping"/>
    <property type="evidence" value="ECO:0000318"/>
    <property type="project" value="GO_Central"/>
</dbReference>